<feature type="transmembrane region" description="Helical" evidence="6">
    <location>
        <begin position="118"/>
        <end position="138"/>
    </location>
</feature>
<protein>
    <submittedName>
        <fullName evidence="7">Unannotated protein</fullName>
    </submittedName>
</protein>
<keyword evidence="2" id="KW-1003">Cell membrane</keyword>
<evidence type="ECO:0000256" key="3">
    <source>
        <dbReference type="ARBA" id="ARBA00022692"/>
    </source>
</evidence>
<evidence type="ECO:0000313" key="7">
    <source>
        <dbReference type="EMBL" id="CAB4760823.1"/>
    </source>
</evidence>
<evidence type="ECO:0000256" key="2">
    <source>
        <dbReference type="ARBA" id="ARBA00022475"/>
    </source>
</evidence>
<accession>A0A6J6UQ53</accession>
<reference evidence="7" key="1">
    <citation type="submission" date="2020-05" db="EMBL/GenBank/DDBJ databases">
        <authorList>
            <person name="Chiriac C."/>
            <person name="Salcher M."/>
            <person name="Ghai R."/>
            <person name="Kavagutti S V."/>
        </authorList>
    </citation>
    <scope>NUCLEOTIDE SEQUENCE</scope>
</reference>
<evidence type="ECO:0000256" key="1">
    <source>
        <dbReference type="ARBA" id="ARBA00004651"/>
    </source>
</evidence>
<feature type="transmembrane region" description="Helical" evidence="6">
    <location>
        <begin position="158"/>
        <end position="186"/>
    </location>
</feature>
<keyword evidence="4 6" id="KW-1133">Transmembrane helix</keyword>
<comment type="subcellular location">
    <subcellularLocation>
        <location evidence="1">Cell membrane</location>
        <topology evidence="1">Multi-pass membrane protein</topology>
    </subcellularLocation>
</comment>
<feature type="transmembrane region" description="Helical" evidence="6">
    <location>
        <begin position="286"/>
        <end position="302"/>
    </location>
</feature>
<dbReference type="GO" id="GO:0022857">
    <property type="term" value="F:transmembrane transporter activity"/>
    <property type="evidence" value="ECO:0007669"/>
    <property type="project" value="InterPro"/>
</dbReference>
<feature type="transmembrane region" description="Helical" evidence="6">
    <location>
        <begin position="12"/>
        <end position="30"/>
    </location>
</feature>
<dbReference type="CDD" id="cd06579">
    <property type="entry name" value="TM_PBP1_transp_AraH_like"/>
    <property type="match status" value="1"/>
</dbReference>
<evidence type="ECO:0000256" key="5">
    <source>
        <dbReference type="ARBA" id="ARBA00023136"/>
    </source>
</evidence>
<evidence type="ECO:0000256" key="6">
    <source>
        <dbReference type="SAM" id="Phobius"/>
    </source>
</evidence>
<dbReference type="AlphaFoldDB" id="A0A6J6UQ53"/>
<feature type="transmembrane region" description="Helical" evidence="6">
    <location>
        <begin position="263"/>
        <end position="280"/>
    </location>
</feature>
<organism evidence="7">
    <name type="scientific">freshwater metagenome</name>
    <dbReference type="NCBI Taxonomy" id="449393"/>
    <lineage>
        <taxon>unclassified sequences</taxon>
        <taxon>metagenomes</taxon>
        <taxon>ecological metagenomes</taxon>
    </lineage>
</organism>
<feature type="transmembrane region" description="Helical" evidence="6">
    <location>
        <begin position="207"/>
        <end position="227"/>
    </location>
</feature>
<dbReference type="InterPro" id="IPR001851">
    <property type="entry name" value="ABC_transp_permease"/>
</dbReference>
<dbReference type="PANTHER" id="PTHR32196:SF63">
    <property type="entry name" value="INNER MEMBRANE ABC TRANSPORTER PERMEASE PROTEIN YJFF"/>
    <property type="match status" value="1"/>
</dbReference>
<feature type="transmembrane region" description="Helical" evidence="6">
    <location>
        <begin position="36"/>
        <end position="57"/>
    </location>
</feature>
<feature type="transmembrane region" description="Helical" evidence="6">
    <location>
        <begin position="64"/>
        <end position="82"/>
    </location>
</feature>
<dbReference type="GO" id="GO:0005886">
    <property type="term" value="C:plasma membrane"/>
    <property type="evidence" value="ECO:0007669"/>
    <property type="project" value="UniProtKB-SubCell"/>
</dbReference>
<dbReference type="Pfam" id="PF02653">
    <property type="entry name" value="BPD_transp_2"/>
    <property type="match status" value="1"/>
</dbReference>
<feature type="transmembrane region" description="Helical" evidence="6">
    <location>
        <begin position="88"/>
        <end position="111"/>
    </location>
</feature>
<proteinExistence type="predicted"/>
<evidence type="ECO:0000256" key="4">
    <source>
        <dbReference type="ARBA" id="ARBA00022989"/>
    </source>
</evidence>
<keyword evidence="5 6" id="KW-0472">Membrane</keyword>
<gene>
    <name evidence="7" type="ORF">UFOPK2850_01116</name>
</gene>
<name>A0A6J6UQ53_9ZZZZ</name>
<keyword evidence="3 6" id="KW-0812">Transmembrane</keyword>
<dbReference type="PANTHER" id="PTHR32196">
    <property type="entry name" value="ABC TRANSPORTER PERMEASE PROTEIN YPHD-RELATED-RELATED"/>
    <property type="match status" value="1"/>
</dbReference>
<sequence length="313" mass="33014">MKLSHISPIGKRVIFVFVIFGAFALLKNSFATYDSILSIVQGIAFVGIASAFLTLLITSGEFDISIGANAALAAIIAGELVAKSHLNLWVSIFLTLLAGLVIGAINGAVVLIAKVPSFIATIAMLFIARSFSVFISQAKAIENFPGLWKGFKESVMGQYFSIFVMLVVIMIGEFILNHTVFGKVIAAIGANKEAARIAGINVTRTKFILFMLTGVGASLAGIVADIHFSSARSSLGTGWELYAIAGLVIGGTSLFGGRGTVTGLLIGLLLMQVIASGMVAGGIDPWWQTVITGVIVLISLGIDRKRKKVFVNE</sequence>
<dbReference type="EMBL" id="CAEZZH010000014">
    <property type="protein sequence ID" value="CAB4760823.1"/>
    <property type="molecule type" value="Genomic_DNA"/>
</dbReference>
<feature type="transmembrane region" description="Helical" evidence="6">
    <location>
        <begin position="239"/>
        <end position="256"/>
    </location>
</feature>